<reference evidence="2" key="1">
    <citation type="journal article" date="2022" name="Nat. Commun.">
        <title>Chromosome evolution and the genetic basis of agronomically important traits in greater yam.</title>
        <authorList>
            <person name="Bredeson J.V."/>
            <person name="Lyons J.B."/>
            <person name="Oniyinde I.O."/>
            <person name="Okereke N.R."/>
            <person name="Kolade O."/>
            <person name="Nnabue I."/>
            <person name="Nwadili C.O."/>
            <person name="Hribova E."/>
            <person name="Parker M."/>
            <person name="Nwogha J."/>
            <person name="Shu S."/>
            <person name="Carlson J."/>
            <person name="Kariba R."/>
            <person name="Muthemba S."/>
            <person name="Knop K."/>
            <person name="Barton G.J."/>
            <person name="Sherwood A.V."/>
            <person name="Lopez-Montes A."/>
            <person name="Asiedu R."/>
            <person name="Jamnadass R."/>
            <person name="Muchugi A."/>
            <person name="Goodstein D."/>
            <person name="Egesi C.N."/>
            <person name="Featherston J."/>
            <person name="Asfaw A."/>
            <person name="Simpson G.G."/>
            <person name="Dolezel J."/>
            <person name="Hendre P.S."/>
            <person name="Van Deynze A."/>
            <person name="Kumar P.L."/>
            <person name="Obidiegwu J.E."/>
            <person name="Bhattacharjee R."/>
            <person name="Rokhsar D.S."/>
        </authorList>
    </citation>
    <scope>NUCLEOTIDE SEQUENCE [LARGE SCALE GENOMIC DNA]</scope>
    <source>
        <strain evidence="2">cv. TDa95/00328</strain>
    </source>
</reference>
<organism evidence="1 2">
    <name type="scientific">Dioscorea alata</name>
    <name type="common">Purple yam</name>
    <dbReference type="NCBI Taxonomy" id="55571"/>
    <lineage>
        <taxon>Eukaryota</taxon>
        <taxon>Viridiplantae</taxon>
        <taxon>Streptophyta</taxon>
        <taxon>Embryophyta</taxon>
        <taxon>Tracheophyta</taxon>
        <taxon>Spermatophyta</taxon>
        <taxon>Magnoliopsida</taxon>
        <taxon>Liliopsida</taxon>
        <taxon>Dioscoreales</taxon>
        <taxon>Dioscoreaceae</taxon>
        <taxon>Dioscorea</taxon>
    </lineage>
</organism>
<evidence type="ECO:0000313" key="1">
    <source>
        <dbReference type="EMBL" id="KAH7670065.1"/>
    </source>
</evidence>
<sequence length="491" mass="53982">MPAQRPRTRRGAGGPSEDPTPAQPPSPHRQEVNSGHEPAVAASVHAPGVPNPVPHTVTPGVAPPPEALQSFKAYWDAQGRQPTYQEYRDFLGYWSLFGGQPHTEPVSMPPPPPPIPSVQQAPVEDSKISHSLILSKLLKEARQLGCNAFDGSGDAIVAKEWLKRLLATFEDMGIEDELKLKVAVRLLENRARVWWETLKDRSDAPLTWSDFLHEFDEEYYTRFHRDQKRQEYMKLVQGNKAVAEYEAELKELANFVPEIVGGEEALCSKFEAGLNLSIRERMAVTGNQSFKEVVQLALRAEKLVLEDKRLRENLAKRRNPDFSRASKRSKSEDTSSGFSGSSSVKPPSGQTGRQKSSTSASGSYGGKSTRDVPRCQNCNRFHSGTCREPRRCYQCGQTGHLKSACPELGRGTPGSVPPPAGRQSQSKDVSPAVSTPGAPTRSVAASNIPQGGTSRPQTRSQTRIFAMTNEEAEDRPNVITGMPHQSEGCRL</sequence>
<evidence type="ECO:0000313" key="2">
    <source>
        <dbReference type="Proteomes" id="UP000827976"/>
    </source>
</evidence>
<dbReference type="Proteomes" id="UP000827976">
    <property type="component" value="Chromosome 10"/>
</dbReference>
<dbReference type="EC" id="2.7.7.49" evidence="1"/>
<keyword evidence="1" id="KW-0378">Hydrolase</keyword>
<dbReference type="EC" id="2.7.7.7" evidence="1"/>
<dbReference type="EC" id="3.4.23.47" evidence="1"/>
<accession>A0ACB7V8X2</accession>
<keyword evidence="1" id="KW-0808">Transferase</keyword>
<dbReference type="EC" id="3.1.13.2" evidence="1"/>
<protein>
    <submittedName>
        <fullName evidence="1">Retroviral ribonuclease H protein</fullName>
        <ecNumber evidence="1">2.7.7.49</ecNumber>
        <ecNumber evidence="1">2.7.7.7</ecNumber>
        <ecNumber evidence="1">3.1.13.2</ecNumber>
        <ecNumber evidence="1">3.1.26.13</ecNumber>
        <ecNumber evidence="1">3.4.23.47</ecNumber>
    </submittedName>
</protein>
<keyword evidence="2" id="KW-1185">Reference proteome</keyword>
<keyword evidence="1" id="KW-0548">Nucleotidyltransferase</keyword>
<dbReference type="EC" id="3.1.26.13" evidence="1"/>
<dbReference type="EMBL" id="CM037020">
    <property type="protein sequence ID" value="KAH7670065.1"/>
    <property type="molecule type" value="Genomic_DNA"/>
</dbReference>
<name>A0ACB7V8X2_DIOAL</name>
<proteinExistence type="predicted"/>
<gene>
    <name evidence="1" type="ORF">IHE45_10G000500</name>
</gene>
<comment type="caution">
    <text evidence="1">The sequence shown here is derived from an EMBL/GenBank/DDBJ whole genome shotgun (WGS) entry which is preliminary data.</text>
</comment>